<gene>
    <name evidence="1" type="ORF">CLIB1423_11S01860</name>
</gene>
<proteinExistence type="predicted"/>
<keyword evidence="2" id="KW-1185">Reference proteome</keyword>
<evidence type="ECO:0000313" key="2">
    <source>
        <dbReference type="Proteomes" id="UP000837801"/>
    </source>
</evidence>
<dbReference type="Proteomes" id="UP000837801">
    <property type="component" value="Unassembled WGS sequence"/>
</dbReference>
<dbReference type="AlphaFoldDB" id="A0A9P0VZ00"/>
<name>A0A9P0VZ00_9ASCO</name>
<sequence length="151" mass="17101">MFLALVYLRGSKLFTQDFAFISNLVKSGINFDGWSSIFENDSSAADYLDSVIRWGYSKANGGIWNLLTESLFFLSGGNQSRGNKGNAFDSGFGFEFDERAFEYAKQFAKENLDKDTVKDFVAGNMENIEHMIRDSGIDVNQVLNNFMQHNR</sequence>
<protein>
    <submittedName>
        <fullName evidence="1">Uncharacterized protein</fullName>
    </submittedName>
</protein>
<comment type="caution">
    <text evidence="1">The sequence shown here is derived from an EMBL/GenBank/DDBJ whole genome shotgun (WGS) entry which is preliminary data.</text>
</comment>
<dbReference type="EMBL" id="CAKXYY010000011">
    <property type="protein sequence ID" value="CAH2353533.1"/>
    <property type="molecule type" value="Genomic_DNA"/>
</dbReference>
<accession>A0A9P0VZ00</accession>
<organism evidence="1 2">
    <name type="scientific">[Candida] railenensis</name>
    <dbReference type="NCBI Taxonomy" id="45579"/>
    <lineage>
        <taxon>Eukaryota</taxon>
        <taxon>Fungi</taxon>
        <taxon>Dikarya</taxon>
        <taxon>Ascomycota</taxon>
        <taxon>Saccharomycotina</taxon>
        <taxon>Pichiomycetes</taxon>
        <taxon>Debaryomycetaceae</taxon>
        <taxon>Kurtzmaniella</taxon>
    </lineage>
</organism>
<evidence type="ECO:0000313" key="1">
    <source>
        <dbReference type="EMBL" id="CAH2353533.1"/>
    </source>
</evidence>
<reference evidence="1" key="1">
    <citation type="submission" date="2022-03" db="EMBL/GenBank/DDBJ databases">
        <authorList>
            <person name="Legras J.-L."/>
            <person name="Devillers H."/>
            <person name="Grondin C."/>
        </authorList>
    </citation>
    <scope>NUCLEOTIDE SEQUENCE</scope>
    <source>
        <strain evidence="1">CLIB 1423</strain>
    </source>
</reference>